<name>A0A8T2U629_CERRI</name>
<feature type="transmembrane region" description="Helical" evidence="2">
    <location>
        <begin position="106"/>
        <end position="123"/>
    </location>
</feature>
<dbReference type="AlphaFoldDB" id="A0A8T2U629"/>
<proteinExistence type="predicted"/>
<dbReference type="PANTHER" id="PTHR36804">
    <property type="entry name" value="OSJNBA0013K16.11 PROTEIN"/>
    <property type="match status" value="1"/>
</dbReference>
<keyword evidence="2" id="KW-0472">Membrane</keyword>
<gene>
    <name evidence="3" type="ORF">KP509_09G085400</name>
</gene>
<feature type="compositionally biased region" description="Basic and acidic residues" evidence="1">
    <location>
        <begin position="221"/>
        <end position="238"/>
    </location>
</feature>
<dbReference type="EMBL" id="CM035414">
    <property type="protein sequence ID" value="KAH7430138.1"/>
    <property type="molecule type" value="Genomic_DNA"/>
</dbReference>
<protein>
    <submittedName>
        <fullName evidence="3">Uncharacterized protein</fullName>
    </submittedName>
</protein>
<feature type="transmembrane region" description="Helical" evidence="2">
    <location>
        <begin position="65"/>
        <end position="86"/>
    </location>
</feature>
<feature type="transmembrane region" description="Helical" evidence="2">
    <location>
        <begin position="130"/>
        <end position="148"/>
    </location>
</feature>
<keyword evidence="2" id="KW-1133">Transmembrane helix</keyword>
<feature type="compositionally biased region" description="Polar residues" evidence="1">
    <location>
        <begin position="208"/>
        <end position="220"/>
    </location>
</feature>
<reference evidence="3" key="1">
    <citation type="submission" date="2021-08" db="EMBL/GenBank/DDBJ databases">
        <title>WGS assembly of Ceratopteris richardii.</title>
        <authorList>
            <person name="Marchant D.B."/>
            <person name="Chen G."/>
            <person name="Jenkins J."/>
            <person name="Shu S."/>
            <person name="Leebens-Mack J."/>
            <person name="Grimwood J."/>
            <person name="Schmutz J."/>
            <person name="Soltis P."/>
            <person name="Soltis D."/>
            <person name="Chen Z.-H."/>
        </authorList>
    </citation>
    <scope>NUCLEOTIDE SEQUENCE</scope>
    <source>
        <strain evidence="3">Whitten #5841</strain>
        <tissue evidence="3">Leaf</tissue>
    </source>
</reference>
<dbReference type="PANTHER" id="PTHR36804:SF1">
    <property type="entry name" value="OS04G0585600 PROTEIN"/>
    <property type="match status" value="1"/>
</dbReference>
<dbReference type="Proteomes" id="UP000825935">
    <property type="component" value="Chromosome 9"/>
</dbReference>
<feature type="region of interest" description="Disordered" evidence="1">
    <location>
        <begin position="202"/>
        <end position="260"/>
    </location>
</feature>
<evidence type="ECO:0000256" key="2">
    <source>
        <dbReference type="SAM" id="Phobius"/>
    </source>
</evidence>
<keyword evidence="4" id="KW-1185">Reference proteome</keyword>
<comment type="caution">
    <text evidence="3">The sequence shown here is derived from an EMBL/GenBank/DDBJ whole genome shotgun (WGS) entry which is preliminary data.</text>
</comment>
<evidence type="ECO:0000313" key="4">
    <source>
        <dbReference type="Proteomes" id="UP000825935"/>
    </source>
</evidence>
<sequence length="277" mass="31380">MRNLGIARSLTYSHAVPHGRVLLSAGSWTRSCTFGRSDIFRSSLIANKTLQKISRKSKEGICRSGLLEDTPFVVAISVSILSSLILKRNEEEEGTEDDVRNGAVTIISFIPLFNWLGWVFVWLDTNDYRYLVYALVYLAPYIRTGLSFSTSENWLLILSYVACIYHVQLEFNTQVDGLEMGNNFLQDQFRFLKQKESASSSSKEKFTDVSQTQNLQSGRTLSDEKNEDKLNEDPSKSDENEEQALYASYYTKQSTPGGQNIHMQSMELHHSSSIAIL</sequence>
<organism evidence="3 4">
    <name type="scientific">Ceratopteris richardii</name>
    <name type="common">Triangle waterfern</name>
    <dbReference type="NCBI Taxonomy" id="49495"/>
    <lineage>
        <taxon>Eukaryota</taxon>
        <taxon>Viridiplantae</taxon>
        <taxon>Streptophyta</taxon>
        <taxon>Embryophyta</taxon>
        <taxon>Tracheophyta</taxon>
        <taxon>Polypodiopsida</taxon>
        <taxon>Polypodiidae</taxon>
        <taxon>Polypodiales</taxon>
        <taxon>Pteridineae</taxon>
        <taxon>Pteridaceae</taxon>
        <taxon>Parkerioideae</taxon>
        <taxon>Ceratopteris</taxon>
    </lineage>
</organism>
<dbReference type="OrthoDB" id="2014574at2759"/>
<evidence type="ECO:0000313" key="3">
    <source>
        <dbReference type="EMBL" id="KAH7430138.1"/>
    </source>
</evidence>
<accession>A0A8T2U629</accession>
<keyword evidence="2" id="KW-0812">Transmembrane</keyword>
<evidence type="ECO:0000256" key="1">
    <source>
        <dbReference type="SAM" id="MobiDB-lite"/>
    </source>
</evidence>
<feature type="compositionally biased region" description="Polar residues" evidence="1">
    <location>
        <begin position="250"/>
        <end position="260"/>
    </location>
</feature>